<reference evidence="3" key="1">
    <citation type="submission" date="2020-03" db="EMBL/GenBank/DDBJ databases">
        <title>Transcriptomic Profiling of the Digestive Tract of the Rat Flea, Xenopsylla cheopis, Following Blood Feeding and Infection with Yersinia pestis.</title>
        <authorList>
            <person name="Bland D.M."/>
            <person name="Martens C.A."/>
            <person name="Virtaneva K."/>
            <person name="Kanakabandi K."/>
            <person name="Long D."/>
            <person name="Rosenke R."/>
            <person name="Saturday G.A."/>
            <person name="Hoyt F.H."/>
            <person name="Bruno D.P."/>
            <person name="Ribeiro J.M.C."/>
            <person name="Hinnebusch J."/>
        </authorList>
    </citation>
    <scope>NUCLEOTIDE SEQUENCE</scope>
</reference>
<feature type="domain" description="Tantalus-like" evidence="2">
    <location>
        <begin position="47"/>
        <end position="97"/>
    </location>
</feature>
<accession>A0A6M2DMF4</accession>
<evidence type="ECO:0000313" key="3">
    <source>
        <dbReference type="EMBL" id="NOV47422.1"/>
    </source>
</evidence>
<name>A0A6M2DMF4_XENCH</name>
<dbReference type="InterPro" id="IPR028149">
    <property type="entry name" value="Tantalus-like"/>
</dbReference>
<dbReference type="AlphaFoldDB" id="A0A6M2DMF4"/>
<sequence>MDKPGVIASDIEESVDCPTKMTLRKKIRPAPITRRVNRRVKTEPRKLSIDINDEESLKHFYTSINKNFKGSPSSCLETIFEEPHNNVDKIIYIGARKIRRALNFQSTSMLNAKVKKRKAKIKKFFGKLNNFKSVSKDQLLLKLSKLDKKEE</sequence>
<protein>
    <submittedName>
        <fullName evidence="3">Putative product</fullName>
    </submittedName>
</protein>
<dbReference type="EMBL" id="GIIL01003696">
    <property type="protein sequence ID" value="NOV47422.1"/>
    <property type="molecule type" value="Transcribed_RNA"/>
</dbReference>
<evidence type="ECO:0000256" key="1">
    <source>
        <dbReference type="ARBA" id="ARBA00022553"/>
    </source>
</evidence>
<evidence type="ECO:0000259" key="2">
    <source>
        <dbReference type="Pfam" id="PF15386"/>
    </source>
</evidence>
<dbReference type="Pfam" id="PF15386">
    <property type="entry name" value="Tantalus"/>
    <property type="match status" value="1"/>
</dbReference>
<keyword evidence="1" id="KW-0597">Phosphoprotein</keyword>
<proteinExistence type="predicted"/>
<organism evidence="3">
    <name type="scientific">Xenopsylla cheopis</name>
    <name type="common">Oriental rat flea</name>
    <name type="synonym">Pulex cheopis</name>
    <dbReference type="NCBI Taxonomy" id="163159"/>
    <lineage>
        <taxon>Eukaryota</taxon>
        <taxon>Metazoa</taxon>
        <taxon>Ecdysozoa</taxon>
        <taxon>Arthropoda</taxon>
        <taxon>Hexapoda</taxon>
        <taxon>Insecta</taxon>
        <taxon>Pterygota</taxon>
        <taxon>Neoptera</taxon>
        <taxon>Endopterygota</taxon>
        <taxon>Siphonaptera</taxon>
        <taxon>Pulicidae</taxon>
        <taxon>Xenopsyllinae</taxon>
        <taxon>Xenopsylla</taxon>
    </lineage>
</organism>